<organism evidence="2 3">
    <name type="scientific">Lymnaea stagnalis</name>
    <name type="common">Great pond snail</name>
    <name type="synonym">Helix stagnalis</name>
    <dbReference type="NCBI Taxonomy" id="6523"/>
    <lineage>
        <taxon>Eukaryota</taxon>
        <taxon>Metazoa</taxon>
        <taxon>Spiralia</taxon>
        <taxon>Lophotrochozoa</taxon>
        <taxon>Mollusca</taxon>
        <taxon>Gastropoda</taxon>
        <taxon>Heterobranchia</taxon>
        <taxon>Euthyneura</taxon>
        <taxon>Panpulmonata</taxon>
        <taxon>Hygrophila</taxon>
        <taxon>Lymnaeoidea</taxon>
        <taxon>Lymnaeidae</taxon>
        <taxon>Lymnaea</taxon>
    </lineage>
</organism>
<proteinExistence type="predicted"/>
<dbReference type="EMBL" id="CAXITT010000357">
    <property type="protein sequence ID" value="CAL1539814.1"/>
    <property type="molecule type" value="Genomic_DNA"/>
</dbReference>
<comment type="caution">
    <text evidence="2">The sequence shown here is derived from an EMBL/GenBank/DDBJ whole genome shotgun (WGS) entry which is preliminary data.</text>
</comment>
<evidence type="ECO:0000313" key="2">
    <source>
        <dbReference type="EMBL" id="CAL1539814.1"/>
    </source>
</evidence>
<dbReference type="AlphaFoldDB" id="A0AAV2HZW9"/>
<gene>
    <name evidence="2" type="ORF">GSLYS_00013547001</name>
</gene>
<evidence type="ECO:0000313" key="3">
    <source>
        <dbReference type="Proteomes" id="UP001497497"/>
    </source>
</evidence>
<dbReference type="Gene3D" id="1.20.140.150">
    <property type="match status" value="1"/>
</dbReference>
<sequence>MAIMTYQCRVDFAVIFGLVVEVFGWNLHNGGLVTHSWSVSGLVSRGVMQNCFLDLCTSIPLSAMSSYHIKVLFMVLTANVWVIGAMLLAFYDIYKGYRLQEQNKFIPWICGALSILGCAFIVIGDVFWVGKIHRDLRLSNRNFKLDYSFIMTAVAAFLYLLSGLLFLSSQREDSPKPLRQRIIA</sequence>
<name>A0AAV2HZW9_LYMST</name>
<evidence type="ECO:0000256" key="1">
    <source>
        <dbReference type="SAM" id="Phobius"/>
    </source>
</evidence>
<accession>A0AAV2HZW9</accession>
<feature type="transmembrane region" description="Helical" evidence="1">
    <location>
        <begin position="149"/>
        <end position="167"/>
    </location>
</feature>
<feature type="transmembrane region" description="Helical" evidence="1">
    <location>
        <begin position="12"/>
        <end position="28"/>
    </location>
</feature>
<keyword evidence="3" id="KW-1185">Reference proteome</keyword>
<protein>
    <submittedName>
        <fullName evidence="2">Uncharacterized protein</fullName>
    </submittedName>
</protein>
<dbReference type="Proteomes" id="UP001497497">
    <property type="component" value="Unassembled WGS sequence"/>
</dbReference>
<feature type="transmembrane region" description="Helical" evidence="1">
    <location>
        <begin position="71"/>
        <end position="93"/>
    </location>
</feature>
<feature type="transmembrane region" description="Helical" evidence="1">
    <location>
        <begin position="105"/>
        <end position="129"/>
    </location>
</feature>
<keyword evidence="1" id="KW-0812">Transmembrane</keyword>
<keyword evidence="1" id="KW-1133">Transmembrane helix</keyword>
<keyword evidence="1" id="KW-0472">Membrane</keyword>
<reference evidence="2 3" key="1">
    <citation type="submission" date="2024-04" db="EMBL/GenBank/DDBJ databases">
        <authorList>
            <consortium name="Genoscope - CEA"/>
            <person name="William W."/>
        </authorList>
    </citation>
    <scope>NUCLEOTIDE SEQUENCE [LARGE SCALE GENOMIC DNA]</scope>
</reference>